<accession>A0ABX4LMB5</accession>
<reference evidence="1 2" key="1">
    <citation type="submission" date="2017-09" db="EMBL/GenBank/DDBJ databases">
        <authorList>
            <person name="Perez-Cataluna A."/>
            <person name="Figueras M.J."/>
            <person name="Salas-Masso N."/>
        </authorList>
    </citation>
    <scope>NUCLEOTIDE SEQUENCE [LARGE SCALE GENOMIC DNA]</scope>
    <source>
        <strain evidence="1 2">F138-33</strain>
    </source>
</reference>
<name>A0ABX4LMB5_9BACT</name>
<evidence type="ECO:0000313" key="2">
    <source>
        <dbReference type="Proteomes" id="UP000221384"/>
    </source>
</evidence>
<protein>
    <submittedName>
        <fullName evidence="1">Uncharacterized protein</fullName>
    </submittedName>
</protein>
<comment type="caution">
    <text evidence="1">The sequence shown here is derived from an EMBL/GenBank/DDBJ whole genome shotgun (WGS) entry which is preliminary data.</text>
</comment>
<keyword evidence="2" id="KW-1185">Reference proteome</keyword>
<evidence type="ECO:0000313" key="1">
    <source>
        <dbReference type="EMBL" id="PHO08638.1"/>
    </source>
</evidence>
<sequence>MKLPKNRIKTTFLREVKTEALLVFIRTTLSNYFKYILEDREIEPLLGTKEEVSKVNNHLKELYENLEDTIVDSKYLQTLTSLAEKKIIYRKMLKHEEPLCVYYDAIVNELSIRLENGTKWIPELLVISLLTEWLIEEEKGTSLFPYIKKSEYLELFNIFEKIRVENRGNKKAEVIKQMYKISSKIINRLKNTSYKVKQRTSKTRKKRKKK</sequence>
<dbReference type="Proteomes" id="UP000221384">
    <property type="component" value="Unassembled WGS sequence"/>
</dbReference>
<dbReference type="EMBL" id="NWVW01000026">
    <property type="protein sequence ID" value="PHO08638.1"/>
    <property type="molecule type" value="Genomic_DNA"/>
</dbReference>
<gene>
    <name evidence="1" type="ORF">CPG37_13405</name>
</gene>
<dbReference type="RefSeq" id="WP_099335380.1">
    <property type="nucleotide sequence ID" value="NZ_CP042812.1"/>
</dbReference>
<organism evidence="1 2">
    <name type="scientific">Malaciobacter canalis</name>
    <dbReference type="NCBI Taxonomy" id="1912871"/>
    <lineage>
        <taxon>Bacteria</taxon>
        <taxon>Pseudomonadati</taxon>
        <taxon>Campylobacterota</taxon>
        <taxon>Epsilonproteobacteria</taxon>
        <taxon>Campylobacterales</taxon>
        <taxon>Arcobacteraceae</taxon>
        <taxon>Malaciobacter</taxon>
    </lineage>
</organism>
<proteinExistence type="predicted"/>